<comment type="caution">
    <text evidence="1">The sequence shown here is derived from an EMBL/GenBank/DDBJ whole genome shotgun (WGS) entry which is preliminary data.</text>
</comment>
<dbReference type="EMBL" id="JACDUT010000005">
    <property type="protein sequence ID" value="MBA2875103.1"/>
    <property type="molecule type" value="Genomic_DNA"/>
</dbReference>
<evidence type="ECO:0000313" key="2">
    <source>
        <dbReference type="Proteomes" id="UP000523087"/>
    </source>
</evidence>
<protein>
    <submittedName>
        <fullName evidence="1">Uncharacterized protein</fullName>
    </submittedName>
</protein>
<keyword evidence="2" id="KW-1185">Reference proteome</keyword>
<evidence type="ECO:0000313" key="1">
    <source>
        <dbReference type="EMBL" id="MBA2875103.1"/>
    </source>
</evidence>
<organism evidence="1 2">
    <name type="scientific">Thermaerobacillus caldiproteolyticus</name>
    <dbReference type="NCBI Taxonomy" id="247480"/>
    <lineage>
        <taxon>Bacteria</taxon>
        <taxon>Bacillati</taxon>
        <taxon>Bacillota</taxon>
        <taxon>Bacilli</taxon>
        <taxon>Bacillales</taxon>
        <taxon>Anoxybacillaceae</taxon>
        <taxon>Thermaerobacillus</taxon>
    </lineage>
</organism>
<dbReference type="Proteomes" id="UP000523087">
    <property type="component" value="Unassembled WGS sequence"/>
</dbReference>
<sequence length="58" mass="6606">MKKAKKFIIYRKDHKRGSAAKKHGISKEQLHDRNGQILSKTAEKGRITAMEIDGVKKT</sequence>
<name>A0A7V9Z6V1_9BACL</name>
<proteinExistence type="predicted"/>
<reference evidence="1 2" key="1">
    <citation type="submission" date="2020-07" db="EMBL/GenBank/DDBJ databases">
        <title>Genomic Encyclopedia of Type Strains, Phase IV (KMG-IV): sequencing the most valuable type-strain genomes for metagenomic binning, comparative biology and taxonomic classification.</title>
        <authorList>
            <person name="Goeker M."/>
        </authorList>
    </citation>
    <scope>NUCLEOTIDE SEQUENCE [LARGE SCALE GENOMIC DNA]</scope>
    <source>
        <strain evidence="1 2">DSM 15730</strain>
    </source>
</reference>
<gene>
    <name evidence="1" type="ORF">HNR31_001876</name>
</gene>
<dbReference type="AlphaFoldDB" id="A0A7V9Z6V1"/>
<accession>A0A7V9Z6V1</accession>